<dbReference type="STRING" id="1121022.GCA_000376105_04010"/>
<feature type="signal peptide" evidence="1">
    <location>
        <begin position="1"/>
        <end position="27"/>
    </location>
</feature>
<name>V4QX93_9CAUL</name>
<dbReference type="RefSeq" id="WP_018083696.1">
    <property type="nucleotide sequence ID" value="NZ_AQWM01000040.1"/>
</dbReference>
<comment type="caution">
    <text evidence="2">The sequence shown here is derived from an EMBL/GenBank/DDBJ whole genome shotgun (WGS) entry which is preliminary data.</text>
</comment>
<evidence type="ECO:0000313" key="3">
    <source>
        <dbReference type="Proteomes" id="UP000017837"/>
    </source>
</evidence>
<feature type="chain" id="PRO_5004726271" description="DUF3617 domain-containing protein" evidence="1">
    <location>
        <begin position="28"/>
        <end position="189"/>
    </location>
</feature>
<gene>
    <name evidence="2" type="ORF">ABENE_20055</name>
</gene>
<dbReference type="Pfam" id="PF12276">
    <property type="entry name" value="DUF3617"/>
    <property type="match status" value="1"/>
</dbReference>
<dbReference type="EMBL" id="AWGB01000068">
    <property type="protein sequence ID" value="ESQ83768.1"/>
    <property type="molecule type" value="Genomic_DNA"/>
</dbReference>
<evidence type="ECO:0000313" key="2">
    <source>
        <dbReference type="EMBL" id="ESQ83768.1"/>
    </source>
</evidence>
<proteinExistence type="predicted"/>
<organism evidence="2 3">
    <name type="scientific">Asticcacaulis benevestitus DSM 16100 = ATCC BAA-896</name>
    <dbReference type="NCBI Taxonomy" id="1121022"/>
    <lineage>
        <taxon>Bacteria</taxon>
        <taxon>Pseudomonadati</taxon>
        <taxon>Pseudomonadota</taxon>
        <taxon>Alphaproteobacteria</taxon>
        <taxon>Caulobacterales</taxon>
        <taxon>Caulobacteraceae</taxon>
        <taxon>Asticcacaulis</taxon>
    </lineage>
</organism>
<dbReference type="Proteomes" id="UP000017837">
    <property type="component" value="Unassembled WGS sequence"/>
</dbReference>
<dbReference type="InterPro" id="IPR022061">
    <property type="entry name" value="DUF3617"/>
</dbReference>
<dbReference type="AlphaFoldDB" id="V4QX93"/>
<protein>
    <recommendedName>
        <fullName evidence="4">DUF3617 domain-containing protein</fullName>
    </recommendedName>
</protein>
<dbReference type="OrthoDB" id="9154320at2"/>
<keyword evidence="3" id="KW-1185">Reference proteome</keyword>
<keyword evidence="1" id="KW-0732">Signal</keyword>
<sequence>MNLGVKYCTLVAMSLSTLVVAALPAQAQTVPAKPGLWAQASEAVLNGKKLPTLFDIKGVPEAKKNQLRQSMAAAGLPAGWNPSLSCEKATQVDLQEVLANMKAQGCAASITSQTADHISANLQCKSETGIATGTANVSGINSSSVTYVMNLTGTMYGQPMTYKATSINKFLGSDCSALPAGVDASMLSR</sequence>
<reference evidence="2 3" key="1">
    <citation type="journal article" date="2014" name="Nature">
        <title>Sequential evolution of bacterial morphology by co-option of a developmental regulator.</title>
        <authorList>
            <person name="Jiang C."/>
            <person name="Brown P.J."/>
            <person name="Ducret A."/>
            <person name="Brun Y.V."/>
        </authorList>
    </citation>
    <scope>NUCLEOTIDE SEQUENCE [LARGE SCALE GENOMIC DNA]</scope>
    <source>
        <strain evidence="2 3">DSM 16100</strain>
    </source>
</reference>
<accession>V4QX93</accession>
<evidence type="ECO:0008006" key="4">
    <source>
        <dbReference type="Google" id="ProtNLM"/>
    </source>
</evidence>
<dbReference type="PATRIC" id="fig|1121022.4.peg.4108"/>
<evidence type="ECO:0000256" key="1">
    <source>
        <dbReference type="SAM" id="SignalP"/>
    </source>
</evidence>